<evidence type="ECO:0000313" key="2">
    <source>
        <dbReference type="EMBL" id="QIK77878.1"/>
    </source>
</evidence>
<name>A0A6G7YMB1_9SPHN</name>
<keyword evidence="1" id="KW-0732">Signal</keyword>
<protein>
    <submittedName>
        <fullName evidence="2">Uncharacterized protein</fullName>
    </submittedName>
</protein>
<evidence type="ECO:0000313" key="3">
    <source>
        <dbReference type="Proteomes" id="UP000503222"/>
    </source>
</evidence>
<feature type="signal peptide" evidence="1">
    <location>
        <begin position="1"/>
        <end position="19"/>
    </location>
</feature>
<dbReference type="RefSeq" id="WP_166410273.1">
    <property type="nucleotide sequence ID" value="NZ_CP049869.1"/>
</dbReference>
<organism evidence="2 3">
    <name type="scientific">Sphingomonas piscis</name>
    <dbReference type="NCBI Taxonomy" id="2714943"/>
    <lineage>
        <taxon>Bacteria</taxon>
        <taxon>Pseudomonadati</taxon>
        <taxon>Pseudomonadota</taxon>
        <taxon>Alphaproteobacteria</taxon>
        <taxon>Sphingomonadales</taxon>
        <taxon>Sphingomonadaceae</taxon>
        <taxon>Sphingomonas</taxon>
    </lineage>
</organism>
<sequence>MLRSTLTMIALGFAAPAIAGSVKPVSIGSFEGQKFEYSTRLADADAVVIEGKFVRGDAFRFTVKPDGHVVGDVGSKEVAFRVSKKEADELAASLKTPQIAQNAPTFRSGSN</sequence>
<proteinExistence type="predicted"/>
<gene>
    <name evidence="2" type="ORF">G7077_02070</name>
</gene>
<feature type="chain" id="PRO_5026253227" evidence="1">
    <location>
        <begin position="20"/>
        <end position="111"/>
    </location>
</feature>
<dbReference type="AlphaFoldDB" id="A0A6G7YMB1"/>
<reference evidence="2 3" key="1">
    <citation type="submission" date="2020-03" db="EMBL/GenBank/DDBJ databases">
        <title>Sphingomonas sp. nov., isolated from fish.</title>
        <authorList>
            <person name="Hyun D.-W."/>
            <person name="Bae J.-W."/>
        </authorList>
    </citation>
    <scope>NUCLEOTIDE SEQUENCE [LARGE SCALE GENOMIC DNA]</scope>
    <source>
        <strain evidence="2 3">HDW15B</strain>
    </source>
</reference>
<accession>A0A6G7YMB1</accession>
<keyword evidence="3" id="KW-1185">Reference proteome</keyword>
<evidence type="ECO:0000256" key="1">
    <source>
        <dbReference type="SAM" id="SignalP"/>
    </source>
</evidence>
<dbReference type="Proteomes" id="UP000503222">
    <property type="component" value="Chromosome"/>
</dbReference>
<dbReference type="KEGG" id="spii:G7077_02070"/>
<dbReference type="EMBL" id="CP049869">
    <property type="protein sequence ID" value="QIK77878.1"/>
    <property type="molecule type" value="Genomic_DNA"/>
</dbReference>